<dbReference type="GO" id="GO:0005506">
    <property type="term" value="F:iron ion binding"/>
    <property type="evidence" value="ECO:0007669"/>
    <property type="project" value="InterPro"/>
</dbReference>
<dbReference type="GO" id="GO:0009055">
    <property type="term" value="F:electron transfer activity"/>
    <property type="evidence" value="ECO:0007669"/>
    <property type="project" value="InterPro"/>
</dbReference>
<dbReference type="STRING" id="1918946.VPAL9027_02088"/>
<evidence type="ECO:0000256" key="3">
    <source>
        <dbReference type="SAM" id="SignalP"/>
    </source>
</evidence>
<dbReference type="InterPro" id="IPR010980">
    <property type="entry name" value="Cyt_c/b562"/>
</dbReference>
<dbReference type="AlphaFoldDB" id="A0A1R4B5B2"/>
<evidence type="ECO:0000313" key="5">
    <source>
        <dbReference type="Proteomes" id="UP000189475"/>
    </source>
</evidence>
<evidence type="ECO:0000313" key="4">
    <source>
        <dbReference type="EMBL" id="SJL84107.1"/>
    </source>
</evidence>
<sequence length="119" mass="13001">MLKILSVLLLGASVSFGVLANADVGDTMKLIKNSYGDAIQADSIADMKQSVTEMSSLVTKAKQADYQGDNPKAYKEGLTKLNQALKGVNKQLDAGHLDQAKSDMRKISSLRNEYHRKTR</sequence>
<keyword evidence="2 3" id="KW-0732">Signal</keyword>
<feature type="signal peptide" evidence="3">
    <location>
        <begin position="1"/>
        <end position="20"/>
    </location>
</feature>
<comment type="similarity">
    <text evidence="1">Belongs to the cytochrome b562 family.</text>
</comment>
<accession>A0A1R4B5B2</accession>
<dbReference type="EMBL" id="FUFT01000005">
    <property type="protein sequence ID" value="SJL84107.1"/>
    <property type="molecule type" value="Genomic_DNA"/>
</dbReference>
<dbReference type="GO" id="GO:0042597">
    <property type="term" value="C:periplasmic space"/>
    <property type="evidence" value="ECO:0007669"/>
    <property type="project" value="InterPro"/>
</dbReference>
<evidence type="ECO:0000256" key="1">
    <source>
        <dbReference type="ARBA" id="ARBA00005523"/>
    </source>
</evidence>
<dbReference type="Pfam" id="PF07361">
    <property type="entry name" value="Cytochrom_B562"/>
    <property type="match status" value="1"/>
</dbReference>
<dbReference type="OrthoDB" id="5917034at2"/>
<dbReference type="RefSeq" id="WP_077314502.1">
    <property type="nucleotide sequence ID" value="NZ_AP024888.1"/>
</dbReference>
<gene>
    <name evidence="4" type="ORF">VPAL9027_02088</name>
</gene>
<dbReference type="GO" id="GO:0022900">
    <property type="term" value="P:electron transport chain"/>
    <property type="evidence" value="ECO:0007669"/>
    <property type="project" value="InterPro"/>
</dbReference>
<name>A0A1R4B5B2_9VIBR</name>
<dbReference type="Proteomes" id="UP000189475">
    <property type="component" value="Unassembled WGS sequence"/>
</dbReference>
<reference evidence="4 5" key="1">
    <citation type="submission" date="2017-02" db="EMBL/GenBank/DDBJ databases">
        <authorList>
            <person name="Peterson S.W."/>
        </authorList>
    </citation>
    <scope>NUCLEOTIDE SEQUENCE [LARGE SCALE GENOMIC DNA]</scope>
    <source>
        <strain evidence="4 5">CECT 9027</strain>
    </source>
</reference>
<proteinExistence type="inferred from homology"/>
<keyword evidence="5" id="KW-1185">Reference proteome</keyword>
<dbReference type="Gene3D" id="1.20.120.10">
    <property type="entry name" value="Cytochrome c/b562"/>
    <property type="match status" value="1"/>
</dbReference>
<organism evidence="4 5">
    <name type="scientific">Vibrio palustris</name>
    <dbReference type="NCBI Taxonomy" id="1918946"/>
    <lineage>
        <taxon>Bacteria</taxon>
        <taxon>Pseudomonadati</taxon>
        <taxon>Pseudomonadota</taxon>
        <taxon>Gammaproteobacteria</taxon>
        <taxon>Vibrionales</taxon>
        <taxon>Vibrionaceae</taxon>
        <taxon>Vibrio</taxon>
    </lineage>
</organism>
<feature type="chain" id="PRO_5012842518" evidence="3">
    <location>
        <begin position="21"/>
        <end position="119"/>
    </location>
</feature>
<evidence type="ECO:0000256" key="2">
    <source>
        <dbReference type="ARBA" id="ARBA00022729"/>
    </source>
</evidence>
<protein>
    <submittedName>
        <fullName evidence="4">Cytochrome b562</fullName>
    </submittedName>
</protein>
<dbReference type="SUPFAM" id="SSF47175">
    <property type="entry name" value="Cytochromes"/>
    <property type="match status" value="1"/>
</dbReference>
<dbReference type="GO" id="GO:0020037">
    <property type="term" value="F:heme binding"/>
    <property type="evidence" value="ECO:0007669"/>
    <property type="project" value="InterPro"/>
</dbReference>
<dbReference type="InterPro" id="IPR009155">
    <property type="entry name" value="Cyt_b562"/>
</dbReference>